<accession>A0A1M5VYD7</accession>
<gene>
    <name evidence="3" type="ORF">SAMN05443248_6246</name>
</gene>
<evidence type="ECO:0000313" key="3">
    <source>
        <dbReference type="EMBL" id="SHH80217.1"/>
    </source>
</evidence>
<dbReference type="Pfam" id="PF09990">
    <property type="entry name" value="DUF2231"/>
    <property type="match status" value="1"/>
</dbReference>
<dbReference type="InterPro" id="IPR019251">
    <property type="entry name" value="DUF2231_TM"/>
</dbReference>
<evidence type="ECO:0000259" key="2">
    <source>
        <dbReference type="Pfam" id="PF09990"/>
    </source>
</evidence>
<evidence type="ECO:0000256" key="1">
    <source>
        <dbReference type="SAM" id="Phobius"/>
    </source>
</evidence>
<feature type="transmembrane region" description="Helical" evidence="1">
    <location>
        <begin position="20"/>
        <end position="39"/>
    </location>
</feature>
<feature type="transmembrane region" description="Helical" evidence="1">
    <location>
        <begin position="85"/>
        <end position="104"/>
    </location>
</feature>
<protein>
    <submittedName>
        <fullName evidence="3">Uncharacterized membrane protein</fullName>
    </submittedName>
</protein>
<keyword evidence="1" id="KW-1133">Transmembrane helix</keyword>
<dbReference type="AlphaFoldDB" id="A0A1M5VYD7"/>
<keyword evidence="1" id="KW-0472">Membrane</keyword>
<sequence length="148" mass="16091">MHANPSSVARMAGHPLHPMFVPFPIAFFVGALVTDLVYWRTASMMWETFSIWLITAGLIMGGLAAVTGAIDFLSNREIRGLSPAWPHALGNTIALILALINAFVHSRDGYTSVVPEGLILSVLVVIILAYTAWMGRTMVYQYGVGVTE</sequence>
<dbReference type="PIRSF" id="PIRSF029509">
    <property type="entry name" value="UCP029509"/>
    <property type="match status" value="1"/>
</dbReference>
<evidence type="ECO:0000313" key="4">
    <source>
        <dbReference type="Proteomes" id="UP000189796"/>
    </source>
</evidence>
<proteinExistence type="predicted"/>
<dbReference type="EMBL" id="LT670817">
    <property type="protein sequence ID" value="SHH80217.1"/>
    <property type="molecule type" value="Genomic_DNA"/>
</dbReference>
<feature type="transmembrane region" description="Helical" evidence="1">
    <location>
        <begin position="113"/>
        <end position="133"/>
    </location>
</feature>
<dbReference type="OrthoDB" id="2873672at2"/>
<dbReference type="InterPro" id="IPR016923">
    <property type="entry name" value="UCP029509"/>
</dbReference>
<dbReference type="Proteomes" id="UP000189796">
    <property type="component" value="Chromosome I"/>
</dbReference>
<feature type="transmembrane region" description="Helical" evidence="1">
    <location>
        <begin position="51"/>
        <end position="73"/>
    </location>
</feature>
<keyword evidence="1" id="KW-0812">Transmembrane</keyword>
<organism evidence="3 4">
    <name type="scientific">Bradyrhizobium erythrophlei</name>
    <dbReference type="NCBI Taxonomy" id="1437360"/>
    <lineage>
        <taxon>Bacteria</taxon>
        <taxon>Pseudomonadati</taxon>
        <taxon>Pseudomonadota</taxon>
        <taxon>Alphaproteobacteria</taxon>
        <taxon>Hyphomicrobiales</taxon>
        <taxon>Nitrobacteraceae</taxon>
        <taxon>Bradyrhizobium</taxon>
    </lineage>
</organism>
<reference evidence="3 4" key="1">
    <citation type="submission" date="2016-11" db="EMBL/GenBank/DDBJ databases">
        <authorList>
            <person name="Jaros S."/>
            <person name="Januszkiewicz K."/>
            <person name="Wedrychowicz H."/>
        </authorList>
    </citation>
    <scope>NUCLEOTIDE SEQUENCE [LARGE SCALE GENOMIC DNA]</scope>
    <source>
        <strain evidence="3 4">GAS138</strain>
    </source>
</reference>
<name>A0A1M5VYD7_9BRAD</name>
<feature type="domain" description="DUF2231" evidence="2">
    <location>
        <begin position="13"/>
        <end position="147"/>
    </location>
</feature>